<comment type="caution">
    <text evidence="1">The sequence shown here is derived from an EMBL/GenBank/DDBJ whole genome shotgun (WGS) entry which is preliminary data.</text>
</comment>
<dbReference type="EMBL" id="AZBU02000004">
    <property type="protein sequence ID" value="TKR82786.1"/>
    <property type="molecule type" value="Genomic_DNA"/>
</dbReference>
<dbReference type="AlphaFoldDB" id="A0A4U5NIU8"/>
<evidence type="ECO:0000313" key="1">
    <source>
        <dbReference type="EMBL" id="TKR82786.1"/>
    </source>
</evidence>
<reference evidence="1 2" key="1">
    <citation type="journal article" date="2015" name="Genome Biol.">
        <title>Comparative genomics of Steinernema reveals deeply conserved gene regulatory networks.</title>
        <authorList>
            <person name="Dillman A.R."/>
            <person name="Macchietto M."/>
            <person name="Porter C.F."/>
            <person name="Rogers A."/>
            <person name="Williams B."/>
            <person name="Antoshechkin I."/>
            <person name="Lee M.M."/>
            <person name="Goodwin Z."/>
            <person name="Lu X."/>
            <person name="Lewis E.E."/>
            <person name="Goodrich-Blair H."/>
            <person name="Stock S.P."/>
            <person name="Adams B.J."/>
            <person name="Sternberg P.W."/>
            <person name="Mortazavi A."/>
        </authorList>
    </citation>
    <scope>NUCLEOTIDE SEQUENCE [LARGE SCALE GENOMIC DNA]</scope>
    <source>
        <strain evidence="1 2">ALL</strain>
    </source>
</reference>
<evidence type="ECO:0000313" key="2">
    <source>
        <dbReference type="Proteomes" id="UP000298663"/>
    </source>
</evidence>
<dbReference type="Proteomes" id="UP000298663">
    <property type="component" value="Unassembled WGS sequence"/>
</dbReference>
<accession>A0A4U5NIU8</accession>
<protein>
    <submittedName>
        <fullName evidence="1">Uncharacterized protein</fullName>
    </submittedName>
</protein>
<name>A0A4U5NIU8_STECR</name>
<keyword evidence="2" id="KW-1185">Reference proteome</keyword>
<proteinExistence type="predicted"/>
<organism evidence="1 2">
    <name type="scientific">Steinernema carpocapsae</name>
    <name type="common">Entomopathogenic nematode</name>
    <dbReference type="NCBI Taxonomy" id="34508"/>
    <lineage>
        <taxon>Eukaryota</taxon>
        <taxon>Metazoa</taxon>
        <taxon>Ecdysozoa</taxon>
        <taxon>Nematoda</taxon>
        <taxon>Chromadorea</taxon>
        <taxon>Rhabditida</taxon>
        <taxon>Tylenchina</taxon>
        <taxon>Panagrolaimomorpha</taxon>
        <taxon>Strongyloidoidea</taxon>
        <taxon>Steinernematidae</taxon>
        <taxon>Steinernema</taxon>
    </lineage>
</organism>
<gene>
    <name evidence="1" type="ORF">L596_016465</name>
</gene>
<reference evidence="1 2" key="2">
    <citation type="journal article" date="2019" name="G3 (Bethesda)">
        <title>Hybrid Assembly of the Genome of the Entomopathogenic Nematode Steinernema carpocapsae Identifies the X-Chromosome.</title>
        <authorList>
            <person name="Serra L."/>
            <person name="Macchietto M."/>
            <person name="Macias-Munoz A."/>
            <person name="McGill C.J."/>
            <person name="Rodriguez I.M."/>
            <person name="Rodriguez B."/>
            <person name="Murad R."/>
            <person name="Mortazavi A."/>
        </authorList>
    </citation>
    <scope>NUCLEOTIDE SEQUENCE [LARGE SCALE GENOMIC DNA]</scope>
    <source>
        <strain evidence="1 2">ALL</strain>
    </source>
</reference>
<sequence length="93" mass="10729">MFSFYPLFCQIVSVKSEEDHKEAVHIKIVMVTWHKEPLSALRQTTIVPMRVSQELQKLCEIIEDSYSLVSLIRNAHAEELTAVTKTQEIKRSA</sequence>